<organism evidence="2 3">
    <name type="scientific">Mortierella alpina</name>
    <name type="common">Oleaginous fungus</name>
    <name type="synonym">Mortierella renispora</name>
    <dbReference type="NCBI Taxonomy" id="64518"/>
    <lineage>
        <taxon>Eukaryota</taxon>
        <taxon>Fungi</taxon>
        <taxon>Fungi incertae sedis</taxon>
        <taxon>Mucoromycota</taxon>
        <taxon>Mortierellomycotina</taxon>
        <taxon>Mortierellomycetes</taxon>
        <taxon>Mortierellales</taxon>
        <taxon>Mortierellaceae</taxon>
        <taxon>Mortierella</taxon>
    </lineage>
</organism>
<proteinExistence type="predicted"/>
<feature type="compositionally biased region" description="Basic and acidic residues" evidence="1">
    <location>
        <begin position="1288"/>
        <end position="1300"/>
    </location>
</feature>
<dbReference type="InterPro" id="IPR036915">
    <property type="entry name" value="Cyclin-like_sf"/>
</dbReference>
<feature type="region of interest" description="Disordered" evidence="1">
    <location>
        <begin position="646"/>
        <end position="665"/>
    </location>
</feature>
<dbReference type="EMBL" id="JAIFTL010000062">
    <property type="protein sequence ID" value="KAG9324614.1"/>
    <property type="molecule type" value="Genomic_DNA"/>
</dbReference>
<accession>A0A9P8A973</accession>
<feature type="region of interest" description="Disordered" evidence="1">
    <location>
        <begin position="769"/>
        <end position="792"/>
    </location>
</feature>
<feature type="compositionally biased region" description="Acidic residues" evidence="1">
    <location>
        <begin position="420"/>
        <end position="436"/>
    </location>
</feature>
<feature type="compositionally biased region" description="Polar residues" evidence="1">
    <location>
        <begin position="355"/>
        <end position="381"/>
    </location>
</feature>
<dbReference type="SUPFAM" id="SSF47954">
    <property type="entry name" value="Cyclin-like"/>
    <property type="match status" value="1"/>
</dbReference>
<feature type="region of interest" description="Disordered" evidence="1">
    <location>
        <begin position="1205"/>
        <end position="1304"/>
    </location>
</feature>
<dbReference type="PANTHER" id="PTHR14248">
    <property type="entry name" value="CYCLIN Y, ISOFORM A"/>
    <property type="match status" value="1"/>
</dbReference>
<sequence length="1323" mass="144899">MLKTPDATFTQQQRTQRQQGQTKRFKSNQSKTNGSSIILAFLNRKSQSSSTSLEHESQLEPLPESGLFHPQTNSASQRREPLHGSLNDSHHVEKYKHIFQNRPINNINSKRANNHSSTSMTSTDNSNYEIYTPDETAYDYNVHFERNTQHYVTPKTSFPDGINQQGNRCLVATSSTLLSELEEERGNTGKTVEVEYAEQDRLLAKEQLRIVRRNLRTCSPQSLYFRRFAALADDWRNFLPQTRVHHDHSGDRYYDARSSSDFDVDSDDEHSMNNPSSDSEDGDGIEAADEVLSSVLYSRVKQTTQSSTKPYTRHDVPASKHSSLAPSNSPSHLPHHTDGTHNNSSSSSSSRREAGSTSVTFQVGDQEQSSGKKAVPQTDSKSLQDESDFYDALFFSDTPAPGSTSHISLVSSISASSAQDADDTDANDADADEDDSNSNPSAQARSAATSSRASRRPKTWLKANLSRTTHYGADKMIVAERRAHELAHRSIQQQRLAKATARSRATGSPAVTAAATSNSIKTTTITPATTTTTKTATTTPTTMNEHKRTNMAQKRVRSNEIRRLGVSAFTTSLLTRNRHSRRRNLHQPLVLPPPARFWEIRIEDIVRGIETQFTLGSEEEGGADVDECGNGNGSVDSLTSLVSAYEDSDADEEGNQATGKEEEAASEVEAVVRMAPLQNESQTSPMGSTASTLCEATGVEANNAGGLVAAAAASPVPDHQRLDEQPPQYLDHELDQVIIILPPAMSHESMYEMNQKLDTETISLLDHEKTSEEHMAEEEGTASRSNSNSNINMQMGASQVRPSLTLQTLTHTMGVGIAPGALSAVEIKRRPLGSQHSLTKCNSTSSLYIDSTMAKSDVDETLRAVATVLYDKVLQSHRKDDCRTERIINSSSYMPSERVMMTQADIFDFMRFIFDCGQNLGPENAIITLIYVERITELGNLSFHAINWRRLLLGALILSIKVWEDLAVFNSDVCAIFEGLAVKDVNALERFSMAKLQYNVSVKRSLYAAYYFRLRDVSEQEYNLHYGRLTLGMSQRDMQTHPSATASSYASSSSSSSMARNDSNCSAGHTRRSGSQAGLMGMGMAMAMGMVGHSRGGSNIPQSSHSTSTHHSKVPVGPGYRKWTLKPLSVREADRLEARSSVYCSNMMMEKQERKDVGCCWDEYSPSYASGLTTPAEELYNLSASLLAAASSMHTIASLNSTLTAGSVSSHPSHYDHHHPSHHQHHQGSSSSSSASAMLSKSTSTSSNVTKVCSSGSDLVGREDGSQKGEGSSGTNNSSDGVSGAADGDDKAVHTTDPPRRVLRLKKSRSDFFFQNSTPASIM</sequence>
<feature type="compositionally biased region" description="Polar residues" evidence="1">
    <location>
        <begin position="782"/>
        <end position="792"/>
    </location>
</feature>
<feature type="compositionally biased region" description="Low complexity" evidence="1">
    <location>
        <begin position="1043"/>
        <end position="1059"/>
    </location>
</feature>
<dbReference type="Proteomes" id="UP000717515">
    <property type="component" value="Unassembled WGS sequence"/>
</dbReference>
<feature type="region of interest" description="Disordered" evidence="1">
    <location>
        <begin position="525"/>
        <end position="554"/>
    </location>
</feature>
<feature type="region of interest" description="Disordered" evidence="1">
    <location>
        <begin position="1093"/>
        <end position="1118"/>
    </location>
</feature>
<evidence type="ECO:0000313" key="3">
    <source>
        <dbReference type="Proteomes" id="UP000717515"/>
    </source>
</evidence>
<feature type="region of interest" description="Disordered" evidence="1">
    <location>
        <begin position="246"/>
        <end position="284"/>
    </location>
</feature>
<feature type="compositionally biased region" description="Low complexity" evidence="1">
    <location>
        <begin position="437"/>
        <end position="452"/>
    </location>
</feature>
<feature type="compositionally biased region" description="Low complexity" evidence="1">
    <location>
        <begin position="114"/>
        <end position="127"/>
    </location>
</feature>
<feature type="compositionally biased region" description="Polar residues" evidence="1">
    <location>
        <begin position="320"/>
        <end position="331"/>
    </location>
</feature>
<gene>
    <name evidence="2" type="ORF">KVV02_004108</name>
</gene>
<feature type="compositionally biased region" description="Low complexity" evidence="1">
    <location>
        <begin position="525"/>
        <end position="542"/>
    </location>
</feature>
<reference evidence="2" key="1">
    <citation type="submission" date="2021-07" db="EMBL/GenBank/DDBJ databases">
        <title>Draft genome of Mortierella alpina, strain LL118, isolated from an aspen leaf litter sample.</title>
        <authorList>
            <person name="Yang S."/>
            <person name="Vinatzer B.A."/>
        </authorList>
    </citation>
    <scope>NUCLEOTIDE SEQUENCE</scope>
    <source>
        <strain evidence="2">LL118</strain>
    </source>
</reference>
<feature type="region of interest" description="Disordered" evidence="1">
    <location>
        <begin position="1"/>
        <end position="33"/>
    </location>
</feature>
<feature type="compositionally biased region" description="Basic and acidic residues" evidence="1">
    <location>
        <begin position="77"/>
        <end position="87"/>
    </location>
</feature>
<name>A0A9P8A973_MORAP</name>
<evidence type="ECO:0000256" key="1">
    <source>
        <dbReference type="SAM" id="MobiDB-lite"/>
    </source>
</evidence>
<feature type="compositionally biased region" description="Low complexity" evidence="1">
    <location>
        <begin position="1227"/>
        <end position="1247"/>
    </location>
</feature>
<dbReference type="CDD" id="cd20540">
    <property type="entry name" value="CYCLIN_CCNY_like"/>
    <property type="match status" value="1"/>
</dbReference>
<feature type="region of interest" description="Disordered" evidence="1">
    <location>
        <begin position="106"/>
        <end position="127"/>
    </location>
</feature>
<feature type="region of interest" description="Disordered" evidence="1">
    <location>
        <begin position="48"/>
        <end position="87"/>
    </location>
</feature>
<feature type="region of interest" description="Disordered" evidence="1">
    <location>
        <begin position="415"/>
        <end position="467"/>
    </location>
</feature>
<protein>
    <recommendedName>
        <fullName evidence="4">Cyclin N-terminal domain-containing protein</fullName>
    </recommendedName>
</protein>
<feature type="compositionally biased region" description="Low complexity" evidence="1">
    <location>
        <begin position="10"/>
        <end position="22"/>
    </location>
</feature>
<feature type="compositionally biased region" description="Basic residues" evidence="1">
    <location>
        <begin position="1216"/>
        <end position="1226"/>
    </location>
</feature>
<feature type="compositionally biased region" description="Polar residues" evidence="1">
    <location>
        <begin position="301"/>
        <end position="310"/>
    </location>
</feature>
<feature type="compositionally biased region" description="Acidic residues" evidence="1">
    <location>
        <begin position="617"/>
        <end position="627"/>
    </location>
</feature>
<dbReference type="Gene3D" id="1.10.472.10">
    <property type="entry name" value="Cyclin-like"/>
    <property type="match status" value="1"/>
</dbReference>
<feature type="region of interest" description="Disordered" evidence="1">
    <location>
        <begin position="1040"/>
        <end position="1076"/>
    </location>
</feature>
<feature type="region of interest" description="Disordered" evidence="1">
    <location>
        <begin position="301"/>
        <end position="383"/>
    </location>
</feature>
<comment type="caution">
    <text evidence="2">The sequence shown here is derived from an EMBL/GenBank/DDBJ whole genome shotgun (WGS) entry which is preliminary data.</text>
</comment>
<evidence type="ECO:0008006" key="4">
    <source>
        <dbReference type="Google" id="ProtNLM"/>
    </source>
</evidence>
<feature type="compositionally biased region" description="Basic and acidic residues" evidence="1">
    <location>
        <begin position="247"/>
        <end position="260"/>
    </location>
</feature>
<evidence type="ECO:0000313" key="2">
    <source>
        <dbReference type="EMBL" id="KAG9324614.1"/>
    </source>
</evidence>
<feature type="compositionally biased region" description="Polar residues" evidence="1">
    <location>
        <begin position="1248"/>
        <end position="1257"/>
    </location>
</feature>
<feature type="region of interest" description="Disordered" evidence="1">
    <location>
        <begin position="617"/>
        <end position="637"/>
    </location>
</feature>